<feature type="transmembrane region" description="Helical" evidence="5">
    <location>
        <begin position="20"/>
        <end position="44"/>
    </location>
</feature>
<evidence type="ECO:0000256" key="5">
    <source>
        <dbReference type="SAM" id="Phobius"/>
    </source>
</evidence>
<evidence type="ECO:0000313" key="7">
    <source>
        <dbReference type="EnsemblMetazoa" id="OVOC3382.1"/>
    </source>
</evidence>
<dbReference type="GO" id="GO:0016020">
    <property type="term" value="C:membrane"/>
    <property type="evidence" value="ECO:0007669"/>
    <property type="project" value="UniProtKB-SubCell"/>
</dbReference>
<dbReference type="SUPFAM" id="SSF81321">
    <property type="entry name" value="Family A G protein-coupled receptor-like"/>
    <property type="match status" value="1"/>
</dbReference>
<evidence type="ECO:0000259" key="6">
    <source>
        <dbReference type="PROSITE" id="PS50262"/>
    </source>
</evidence>
<feature type="transmembrane region" description="Helical" evidence="5">
    <location>
        <begin position="140"/>
        <end position="161"/>
    </location>
</feature>
<dbReference type="PROSITE" id="PS50262">
    <property type="entry name" value="G_PROTEIN_RECEP_F1_2"/>
    <property type="match status" value="1"/>
</dbReference>
<sequence>MENSTTVESDIVDAKFDTNVITHIFAIPLALFGLFADATSLYLIRKSEQYQNVFGILCTSYLLFHLQTLSALLIWTLVRIVVFLKLVTNFPWAIFVRITSPIANSTLFAAIWIQFVLAINRLWAISYPITYNRIFNPKNARIIVVSLWSFSVIITVLYYNVECENYFEADRYSWSTLYGPCKHPFLAYIAALLSDAIILITVIIDAIAFYRIIIYLKRKKNQRTNIRQENLGEEIVFLKETCVSAIIHGFFAAIFHIDGPFIARVTKVTYTWLAINTLDSLAFVFFNRNLLMNRNAVRACIETNSVVKIASTRKF</sequence>
<evidence type="ECO:0000256" key="4">
    <source>
        <dbReference type="ARBA" id="ARBA00023136"/>
    </source>
</evidence>
<accession>A0A8R1TSD9</accession>
<feature type="transmembrane region" description="Helical" evidence="5">
    <location>
        <begin position="98"/>
        <end position="119"/>
    </location>
</feature>
<organism evidence="7 8">
    <name type="scientific">Onchocerca volvulus</name>
    <dbReference type="NCBI Taxonomy" id="6282"/>
    <lineage>
        <taxon>Eukaryota</taxon>
        <taxon>Metazoa</taxon>
        <taxon>Ecdysozoa</taxon>
        <taxon>Nematoda</taxon>
        <taxon>Chromadorea</taxon>
        <taxon>Rhabditida</taxon>
        <taxon>Spirurina</taxon>
        <taxon>Spiruromorpha</taxon>
        <taxon>Filarioidea</taxon>
        <taxon>Onchocercidae</taxon>
        <taxon>Onchocerca</taxon>
    </lineage>
</organism>
<protein>
    <submittedName>
        <fullName evidence="7">G_PROTEIN_RECEP_F1_2 domain-containing protein</fullName>
    </submittedName>
</protein>
<reference evidence="8" key="1">
    <citation type="submission" date="2013-10" db="EMBL/GenBank/DDBJ databases">
        <title>Genome sequencing of Onchocerca volvulus.</title>
        <authorList>
            <person name="Cotton J."/>
            <person name="Tsai J."/>
            <person name="Stanley E."/>
            <person name="Tracey A."/>
            <person name="Holroyd N."/>
            <person name="Lustigman S."/>
            <person name="Berriman M."/>
        </authorList>
    </citation>
    <scope>NUCLEOTIDE SEQUENCE</scope>
</reference>
<dbReference type="Pfam" id="PF10328">
    <property type="entry name" value="7TM_GPCR_Srx"/>
    <property type="match status" value="1"/>
</dbReference>
<evidence type="ECO:0000256" key="3">
    <source>
        <dbReference type="ARBA" id="ARBA00022989"/>
    </source>
</evidence>
<dbReference type="CDD" id="cd00637">
    <property type="entry name" value="7tm_classA_rhodopsin-like"/>
    <property type="match status" value="1"/>
</dbReference>
<evidence type="ECO:0000256" key="2">
    <source>
        <dbReference type="ARBA" id="ARBA00022692"/>
    </source>
</evidence>
<dbReference type="InterPro" id="IPR017452">
    <property type="entry name" value="GPCR_Rhodpsn_7TM"/>
</dbReference>
<feature type="transmembrane region" description="Helical" evidence="5">
    <location>
        <begin position="269"/>
        <end position="286"/>
    </location>
</feature>
<dbReference type="EnsemblMetazoa" id="OVOC3382.1">
    <property type="protein sequence ID" value="OVOC3382.1"/>
    <property type="gene ID" value="WBGene00240191"/>
</dbReference>
<proteinExistence type="predicted"/>
<reference evidence="7" key="2">
    <citation type="submission" date="2022-06" db="UniProtKB">
        <authorList>
            <consortium name="EnsemblMetazoa"/>
        </authorList>
    </citation>
    <scope>IDENTIFICATION</scope>
</reference>
<dbReference type="PANTHER" id="PTHR23017">
    <property type="entry name" value="SERPENTINE RECEPTOR, CLASS X"/>
    <property type="match status" value="1"/>
</dbReference>
<keyword evidence="3 5" id="KW-1133">Transmembrane helix</keyword>
<dbReference type="OMA" id="AAIWIQF"/>
<feature type="domain" description="G-protein coupled receptors family 1 profile" evidence="6">
    <location>
        <begin position="36"/>
        <end position="315"/>
    </location>
</feature>
<feature type="transmembrane region" description="Helical" evidence="5">
    <location>
        <begin position="56"/>
        <end position="78"/>
    </location>
</feature>
<dbReference type="EMBL" id="CMVM020000093">
    <property type="status" value="NOT_ANNOTATED_CDS"/>
    <property type="molecule type" value="Genomic_DNA"/>
</dbReference>
<evidence type="ECO:0000313" key="8">
    <source>
        <dbReference type="Proteomes" id="UP000024404"/>
    </source>
</evidence>
<evidence type="ECO:0000256" key="1">
    <source>
        <dbReference type="ARBA" id="ARBA00004370"/>
    </source>
</evidence>
<keyword evidence="8" id="KW-1185">Reference proteome</keyword>
<name>A0A8R1TSD9_ONCVO</name>
<feature type="transmembrane region" description="Helical" evidence="5">
    <location>
        <begin position="235"/>
        <end position="257"/>
    </location>
</feature>
<dbReference type="Gene3D" id="1.20.1070.10">
    <property type="entry name" value="Rhodopsin 7-helix transmembrane proteins"/>
    <property type="match status" value="1"/>
</dbReference>
<dbReference type="AlphaFoldDB" id="A0A8R1TSD9"/>
<keyword evidence="2 5" id="KW-0812">Transmembrane</keyword>
<dbReference type="InterPro" id="IPR019430">
    <property type="entry name" value="7TM_GPCR_serpentine_rcpt_Srx"/>
</dbReference>
<keyword evidence="4 5" id="KW-0472">Membrane</keyword>
<dbReference type="Proteomes" id="UP000024404">
    <property type="component" value="Unassembled WGS sequence"/>
</dbReference>
<feature type="transmembrane region" description="Helical" evidence="5">
    <location>
        <begin position="185"/>
        <end position="214"/>
    </location>
</feature>
<comment type="subcellular location">
    <subcellularLocation>
        <location evidence="1">Membrane</location>
    </subcellularLocation>
</comment>